<proteinExistence type="predicted"/>
<sequence length="309" mass="34734">MSAFECQKCETEENEEEEEEEEDQCPTSYSADWLHNDDSSGADEDSEEDSDAEFLVHPCLRSIIKSKSAYAVPRSRGDDMALAKNSSIKPSKTSFEISLSRMIESTSKSIAQEIEYSVADLLPTLDETWPDPEEDEEETRKKRKKSNVMRYSPSLSSDLSLNLKGKEDDEDEDVKNEHRPCWSSPPNFFDDSFRSVSPLTQKCWSAPDLEDVQFPALEEPPTIPSIPILKELIDESCLGYPVIETPDNEFLEFLKNLEIWHPPCTTIPTFSDPSVCSYRLPSSLGSAPSPSPPRPLSPVFGRPAPPQCE</sequence>
<evidence type="ECO:0000313" key="3">
    <source>
        <dbReference type="Proteomes" id="UP000230233"/>
    </source>
</evidence>
<organism evidence="2 3">
    <name type="scientific">Caenorhabditis nigoni</name>
    <dbReference type="NCBI Taxonomy" id="1611254"/>
    <lineage>
        <taxon>Eukaryota</taxon>
        <taxon>Metazoa</taxon>
        <taxon>Ecdysozoa</taxon>
        <taxon>Nematoda</taxon>
        <taxon>Chromadorea</taxon>
        <taxon>Rhabditida</taxon>
        <taxon>Rhabditina</taxon>
        <taxon>Rhabditomorpha</taxon>
        <taxon>Rhabditoidea</taxon>
        <taxon>Rhabditidae</taxon>
        <taxon>Peloderinae</taxon>
        <taxon>Caenorhabditis</taxon>
    </lineage>
</organism>
<feature type="region of interest" description="Disordered" evidence="1">
    <location>
        <begin position="281"/>
        <end position="309"/>
    </location>
</feature>
<feature type="compositionally biased region" description="Low complexity" evidence="1">
    <location>
        <begin position="152"/>
        <end position="163"/>
    </location>
</feature>
<feature type="region of interest" description="Disordered" evidence="1">
    <location>
        <begin position="1"/>
        <end position="52"/>
    </location>
</feature>
<feature type="region of interest" description="Disordered" evidence="1">
    <location>
        <begin position="123"/>
        <end position="179"/>
    </location>
</feature>
<evidence type="ECO:0000256" key="1">
    <source>
        <dbReference type="SAM" id="MobiDB-lite"/>
    </source>
</evidence>
<feature type="compositionally biased region" description="Acidic residues" evidence="1">
    <location>
        <begin position="128"/>
        <end position="137"/>
    </location>
</feature>
<protein>
    <submittedName>
        <fullName evidence="2">Uncharacterized protein</fullName>
    </submittedName>
</protein>
<feature type="compositionally biased region" description="Acidic residues" evidence="1">
    <location>
        <begin position="40"/>
        <end position="52"/>
    </location>
</feature>
<dbReference type="Proteomes" id="UP000230233">
    <property type="component" value="Chromosome II"/>
</dbReference>
<name>A0A2G5VCZ8_9PELO</name>
<accession>A0A2G5VCZ8</accession>
<keyword evidence="3" id="KW-1185">Reference proteome</keyword>
<dbReference type="AlphaFoldDB" id="A0A2G5VCZ8"/>
<comment type="caution">
    <text evidence="2">The sequence shown here is derived from an EMBL/GenBank/DDBJ whole genome shotgun (WGS) entry which is preliminary data.</text>
</comment>
<gene>
    <name evidence="2" type="primary">Cnig_chr_II.g8173</name>
    <name evidence="2" type="ORF">B9Z55_008173</name>
</gene>
<reference evidence="3" key="1">
    <citation type="submission" date="2017-10" db="EMBL/GenBank/DDBJ databases">
        <title>Rapid genome shrinkage in a self-fertile nematode reveals novel sperm competition proteins.</title>
        <authorList>
            <person name="Yin D."/>
            <person name="Schwarz E.M."/>
            <person name="Thomas C.G."/>
            <person name="Felde R.L."/>
            <person name="Korf I.F."/>
            <person name="Cutter A.D."/>
            <person name="Schartner C.M."/>
            <person name="Ralston E.J."/>
            <person name="Meyer B.J."/>
            <person name="Haag E.S."/>
        </authorList>
    </citation>
    <scope>NUCLEOTIDE SEQUENCE [LARGE SCALE GENOMIC DNA]</scope>
    <source>
        <strain evidence="3">JU1422</strain>
    </source>
</reference>
<feature type="compositionally biased region" description="Acidic residues" evidence="1">
    <location>
        <begin position="12"/>
        <end position="24"/>
    </location>
</feature>
<dbReference type="EMBL" id="PDUG01000002">
    <property type="protein sequence ID" value="PIC49627.1"/>
    <property type="molecule type" value="Genomic_DNA"/>
</dbReference>
<evidence type="ECO:0000313" key="2">
    <source>
        <dbReference type="EMBL" id="PIC49627.1"/>
    </source>
</evidence>
<dbReference type="OrthoDB" id="5873696at2759"/>